<feature type="region of interest" description="Disordered" evidence="1">
    <location>
        <begin position="173"/>
        <end position="195"/>
    </location>
</feature>
<feature type="compositionally biased region" description="Polar residues" evidence="1">
    <location>
        <begin position="184"/>
        <end position="195"/>
    </location>
</feature>
<evidence type="ECO:0000256" key="1">
    <source>
        <dbReference type="SAM" id="MobiDB-lite"/>
    </source>
</evidence>
<sequence length="249" mass="26453">MSARSRSSSTEPDLFDTRDRLEKALQKSEEDTESSDGSGETGIVADAAEAVDLLERAAPGISALQGWLQGETSLDDSKQEIDDLRIVVEKATDLLDTIDVAALPDAIDSDELPSAIEGKAIPKALASGKLTDPVDVGRLTELVDYGKLLQAIDLRALMKEQSELSDVLSHNIDQAESDPEAEDQNSGSGLSLQDGLQTVYKKADEGIDSFGEDSAVGEGSSSKPTAFSTVPSTRPDIRGTLRFSTVPSR</sequence>
<feature type="compositionally biased region" description="Polar residues" evidence="1">
    <location>
        <begin position="219"/>
        <end position="232"/>
    </location>
</feature>
<name>M0LWS4_9EURY</name>
<dbReference type="eggNOG" id="arCOG06391">
    <property type="taxonomic scope" value="Archaea"/>
</dbReference>
<comment type="caution">
    <text evidence="2">The sequence shown here is derived from an EMBL/GenBank/DDBJ whole genome shotgun (WGS) entry which is preliminary data.</text>
</comment>
<protein>
    <submittedName>
        <fullName evidence="2">Uncharacterized protein</fullName>
    </submittedName>
</protein>
<feature type="region of interest" description="Disordered" evidence="1">
    <location>
        <begin position="1"/>
        <end position="44"/>
    </location>
</feature>
<feature type="compositionally biased region" description="Basic and acidic residues" evidence="1">
    <location>
        <begin position="15"/>
        <end position="29"/>
    </location>
</feature>
<organism evidence="2 3">
    <name type="scientific">Halococcus hamelinensis 100A6</name>
    <dbReference type="NCBI Taxonomy" id="1132509"/>
    <lineage>
        <taxon>Archaea</taxon>
        <taxon>Methanobacteriati</taxon>
        <taxon>Methanobacteriota</taxon>
        <taxon>Stenosarchaea group</taxon>
        <taxon>Halobacteria</taxon>
        <taxon>Halobacteriales</taxon>
        <taxon>Halococcaceae</taxon>
        <taxon>Halococcus</taxon>
    </lineage>
</organism>
<dbReference type="Proteomes" id="UP000011566">
    <property type="component" value="Unassembled WGS sequence"/>
</dbReference>
<keyword evidence="3" id="KW-1185">Reference proteome</keyword>
<feature type="region of interest" description="Disordered" evidence="1">
    <location>
        <begin position="209"/>
        <end position="249"/>
    </location>
</feature>
<proteinExistence type="predicted"/>
<dbReference type="OrthoDB" id="214106at2157"/>
<evidence type="ECO:0000313" key="2">
    <source>
        <dbReference type="EMBL" id="EMA36824.1"/>
    </source>
</evidence>
<dbReference type="RefSeq" id="WP_007694840.1">
    <property type="nucleotide sequence ID" value="NZ_AJRK01000107.1"/>
</dbReference>
<dbReference type="EMBL" id="AOMB01000038">
    <property type="protein sequence ID" value="EMA36824.1"/>
    <property type="molecule type" value="Genomic_DNA"/>
</dbReference>
<dbReference type="AlphaFoldDB" id="M0LWS4"/>
<accession>M0LWS4</accession>
<gene>
    <name evidence="2" type="ORF">C447_13704</name>
</gene>
<reference evidence="2 3" key="1">
    <citation type="journal article" date="2014" name="PLoS Genet.">
        <title>Phylogenetically driven sequencing of extremely halophilic archaea reveals strategies for static and dynamic osmo-response.</title>
        <authorList>
            <person name="Becker E.A."/>
            <person name="Seitzer P.M."/>
            <person name="Tritt A."/>
            <person name="Larsen D."/>
            <person name="Krusor M."/>
            <person name="Yao A.I."/>
            <person name="Wu D."/>
            <person name="Madern D."/>
            <person name="Eisen J.A."/>
            <person name="Darling A.E."/>
            <person name="Facciotti M.T."/>
        </authorList>
    </citation>
    <scope>NUCLEOTIDE SEQUENCE [LARGE SCALE GENOMIC DNA]</scope>
    <source>
        <strain evidence="2 3">100A6</strain>
    </source>
</reference>
<dbReference type="PATRIC" id="fig|1132509.6.peg.3194"/>
<evidence type="ECO:0000313" key="3">
    <source>
        <dbReference type="Proteomes" id="UP000011566"/>
    </source>
</evidence>
<feature type="compositionally biased region" description="Polar residues" evidence="1">
    <location>
        <begin position="1"/>
        <end position="11"/>
    </location>
</feature>